<proteinExistence type="predicted"/>
<comment type="caution">
    <text evidence="1">The sequence shown here is derived from an EMBL/GenBank/DDBJ whole genome shotgun (WGS) entry which is preliminary data.</text>
</comment>
<name>A0ABV3RLL4_9RHOB</name>
<protein>
    <submittedName>
        <fullName evidence="1">Uncharacterized protein</fullName>
    </submittedName>
</protein>
<dbReference type="Proteomes" id="UP001556098">
    <property type="component" value="Unassembled WGS sequence"/>
</dbReference>
<keyword evidence="2" id="KW-1185">Reference proteome</keyword>
<reference evidence="1 2" key="1">
    <citation type="submission" date="2024-07" db="EMBL/GenBank/DDBJ databases">
        <title>Marimonas sp.nov., isolated from tidal-flat sediment.</title>
        <authorList>
            <person name="Jayan J.N."/>
            <person name="Lee S.S."/>
        </authorList>
    </citation>
    <scope>NUCLEOTIDE SEQUENCE [LARGE SCALE GENOMIC DNA]</scope>
    <source>
        <strain evidence="1 2">MJW-29</strain>
    </source>
</reference>
<evidence type="ECO:0000313" key="1">
    <source>
        <dbReference type="EMBL" id="MEW9919443.1"/>
    </source>
</evidence>
<organism evidence="1 2">
    <name type="scientific">Sulfitobacter sediminis</name>
    <dbReference type="NCBI Taxonomy" id="3234186"/>
    <lineage>
        <taxon>Bacteria</taxon>
        <taxon>Pseudomonadati</taxon>
        <taxon>Pseudomonadota</taxon>
        <taxon>Alphaproteobacteria</taxon>
        <taxon>Rhodobacterales</taxon>
        <taxon>Roseobacteraceae</taxon>
        <taxon>Sulfitobacter</taxon>
    </lineage>
</organism>
<accession>A0ABV3RLL4</accession>
<dbReference type="RefSeq" id="WP_367877144.1">
    <property type="nucleotide sequence ID" value="NZ_JBFNXX010000004.1"/>
</dbReference>
<dbReference type="EMBL" id="JBFNXX010000004">
    <property type="protein sequence ID" value="MEW9919443.1"/>
    <property type="molecule type" value="Genomic_DNA"/>
</dbReference>
<evidence type="ECO:0000313" key="2">
    <source>
        <dbReference type="Proteomes" id="UP001556098"/>
    </source>
</evidence>
<sequence length="148" mass="16544">MGILRHLFLCLCVLGIVFPMQGTAQAYRAFNLLTVVPLNATDFEVIEARGEGARGMWCAAADYAIHALRVPREQRLYVKTPRGRSISGAGRIGVVFTVDVNALGVSPSRSYSVTVRTAGLSLPLHHAYQFCRDYELELEDIFYPRIRR</sequence>
<gene>
    <name evidence="1" type="ORF">AB2B41_07505</name>
</gene>